<evidence type="ECO:0000259" key="3">
    <source>
        <dbReference type="Pfam" id="PF01193"/>
    </source>
</evidence>
<dbReference type="Gene3D" id="1.10.150.20">
    <property type="entry name" value="5' to 3' exonuclease, C-terminal subdomain"/>
    <property type="match status" value="1"/>
</dbReference>
<dbReference type="GO" id="GO:0003677">
    <property type="term" value="F:DNA binding"/>
    <property type="evidence" value="ECO:0007669"/>
    <property type="project" value="InterPro"/>
</dbReference>
<protein>
    <submittedName>
        <fullName evidence="5">DNA-directed RNA polymerase subunit alpha</fullName>
        <ecNumber evidence="5">2.7.7.6</ecNumber>
    </submittedName>
</protein>
<dbReference type="InterPro" id="IPR036603">
    <property type="entry name" value="RBP11-like"/>
</dbReference>
<keyword evidence="5" id="KW-0808">Transferase</keyword>
<keyword evidence="1 5" id="KW-0240">DNA-directed RNA polymerase</keyword>
<dbReference type="InterPro" id="IPR011260">
    <property type="entry name" value="RNAP_asu_C"/>
</dbReference>
<dbReference type="SUPFAM" id="SSF55257">
    <property type="entry name" value="RBP11-like subunits of RNA polymerase"/>
    <property type="match status" value="1"/>
</dbReference>
<evidence type="ECO:0000313" key="5">
    <source>
        <dbReference type="EMBL" id="MPN44789.1"/>
    </source>
</evidence>
<evidence type="ECO:0000256" key="1">
    <source>
        <dbReference type="ARBA" id="ARBA00022478"/>
    </source>
</evidence>
<feature type="domain" description="DNA-directed RNA polymerase RpoA/D/Rpb3-type" evidence="3">
    <location>
        <begin position="15"/>
        <end position="49"/>
    </location>
</feature>
<dbReference type="GO" id="GO:0006351">
    <property type="term" value="P:DNA-templated transcription"/>
    <property type="evidence" value="ECO:0007669"/>
    <property type="project" value="InterPro"/>
</dbReference>
<proteinExistence type="predicted"/>
<dbReference type="SUPFAM" id="SSF47789">
    <property type="entry name" value="C-terminal domain of RNA polymerase alpha subunit"/>
    <property type="match status" value="1"/>
</dbReference>
<gene>
    <name evidence="5" type="primary">rpoA_49</name>
    <name evidence="5" type="ORF">SDC9_192356</name>
</gene>
<evidence type="ECO:0000256" key="2">
    <source>
        <dbReference type="ARBA" id="ARBA00023163"/>
    </source>
</evidence>
<reference evidence="5" key="1">
    <citation type="submission" date="2019-08" db="EMBL/GenBank/DDBJ databases">
        <authorList>
            <person name="Kucharzyk K."/>
            <person name="Murdoch R.W."/>
            <person name="Higgins S."/>
            <person name="Loffler F."/>
        </authorList>
    </citation>
    <scope>NUCLEOTIDE SEQUENCE</scope>
</reference>
<keyword evidence="2" id="KW-0804">Transcription</keyword>
<dbReference type="Pfam" id="PF03118">
    <property type="entry name" value="RNA_pol_A_CTD"/>
    <property type="match status" value="1"/>
</dbReference>
<dbReference type="EMBL" id="VSSQ01104195">
    <property type="protein sequence ID" value="MPN44789.1"/>
    <property type="molecule type" value="Genomic_DNA"/>
</dbReference>
<accession>A0A645I2Y8</accession>
<dbReference type="Pfam" id="PF01193">
    <property type="entry name" value="RNA_pol_L"/>
    <property type="match status" value="1"/>
</dbReference>
<comment type="caution">
    <text evidence="5">The sequence shown here is derived from an EMBL/GenBank/DDBJ whole genome shotgun (WGS) entry which is preliminary data.</text>
</comment>
<evidence type="ECO:0000259" key="4">
    <source>
        <dbReference type="Pfam" id="PF03118"/>
    </source>
</evidence>
<dbReference type="GO" id="GO:0000428">
    <property type="term" value="C:DNA-directed RNA polymerase complex"/>
    <property type="evidence" value="ECO:0007669"/>
    <property type="project" value="UniProtKB-KW"/>
</dbReference>
<name>A0A645I2Y8_9ZZZZ</name>
<organism evidence="5">
    <name type="scientific">bioreactor metagenome</name>
    <dbReference type="NCBI Taxonomy" id="1076179"/>
    <lineage>
        <taxon>unclassified sequences</taxon>
        <taxon>metagenomes</taxon>
        <taxon>ecological metagenomes</taxon>
    </lineage>
</organism>
<dbReference type="AlphaFoldDB" id="A0A645I2Y8"/>
<keyword evidence="5" id="KW-0548">Nucleotidyltransferase</keyword>
<dbReference type="GO" id="GO:0046983">
    <property type="term" value="F:protein dimerization activity"/>
    <property type="evidence" value="ECO:0007669"/>
    <property type="project" value="InterPro"/>
</dbReference>
<dbReference type="EC" id="2.7.7.6" evidence="5"/>
<feature type="domain" description="RNA polymerase alpha subunit C-terminal" evidence="4">
    <location>
        <begin position="69"/>
        <end position="132"/>
    </location>
</feature>
<sequence length="168" mass="18953">MIRVNYHVGAARVGEETEMDSLEIEIWTDGSIRPEAALENAAQILKDHLQVFLGGQPVEKDARELMSEEDLKIFKLLAQDVDTLDLSVRAMNCLNNANIKLIGELCTKSESRMLKYRNFGKKSLDEIKEKIEKLGLSLGMSFSDTLLAALELESAKVRLEPEEEQEEK</sequence>
<dbReference type="GO" id="GO:0003899">
    <property type="term" value="F:DNA-directed RNA polymerase activity"/>
    <property type="evidence" value="ECO:0007669"/>
    <property type="project" value="UniProtKB-EC"/>
</dbReference>
<dbReference type="InterPro" id="IPR011263">
    <property type="entry name" value="DNA-dir_RNA_pol_RpoA/D/Rpb3"/>
</dbReference>
<dbReference type="Gene3D" id="3.30.1360.10">
    <property type="entry name" value="RNA polymerase, RBP11-like subunit"/>
    <property type="match status" value="1"/>
</dbReference>